<organism evidence="3 4">
    <name type="scientific">Fodinicola feengrottensis</name>
    <dbReference type="NCBI Taxonomy" id="435914"/>
    <lineage>
        <taxon>Bacteria</taxon>
        <taxon>Bacillati</taxon>
        <taxon>Actinomycetota</taxon>
        <taxon>Actinomycetes</taxon>
        <taxon>Mycobacteriales</taxon>
        <taxon>Fodinicola</taxon>
    </lineage>
</organism>
<dbReference type="CDD" id="cd23415">
    <property type="entry name" value="beta-trefoil_Ricin_AH"/>
    <property type="match status" value="1"/>
</dbReference>
<reference evidence="3 4" key="1">
    <citation type="journal article" date="2019" name="Int. J. Syst. Evol. Microbiol.">
        <title>The Global Catalogue of Microorganisms (GCM) 10K type strain sequencing project: providing services to taxonomists for standard genome sequencing and annotation.</title>
        <authorList>
            <consortium name="The Broad Institute Genomics Platform"/>
            <consortium name="The Broad Institute Genome Sequencing Center for Infectious Disease"/>
            <person name="Wu L."/>
            <person name="Ma J."/>
        </authorList>
    </citation>
    <scope>NUCLEOTIDE SEQUENCE [LARGE SCALE GENOMIC DNA]</scope>
    <source>
        <strain evidence="3 4">JCM 14718</strain>
    </source>
</reference>
<dbReference type="Pfam" id="PF00652">
    <property type="entry name" value="Ricin_B_lectin"/>
    <property type="match status" value="1"/>
</dbReference>
<name>A0ABN2IMI2_9ACTN</name>
<protein>
    <recommendedName>
        <fullName evidence="2">Ricin B lectin domain-containing protein</fullName>
    </recommendedName>
</protein>
<dbReference type="InterPro" id="IPR000772">
    <property type="entry name" value="Ricin_B_lectin"/>
</dbReference>
<proteinExistence type="predicted"/>
<sequence>MRAHTKIGAVAVGVLTALTMTAGPAAAATGPAAPKILSPQSVQTFQDYATGFCLDSNASKSAYTNPCGSTNTYQHWTVVAFGSHRELQDVATGFCLDSNSSKSLYTNPCGHGTNSYQLWDVFTFGGNIELQDYATGFCLDSNSSKSAYTNSCGHGTNSYQLWH</sequence>
<keyword evidence="1" id="KW-0732">Signal</keyword>
<dbReference type="RefSeq" id="WP_344314188.1">
    <property type="nucleotide sequence ID" value="NZ_BAAANY010000032.1"/>
</dbReference>
<dbReference type="Gene3D" id="2.80.10.50">
    <property type="match status" value="1"/>
</dbReference>
<dbReference type="SUPFAM" id="SSF50370">
    <property type="entry name" value="Ricin B-like lectins"/>
    <property type="match status" value="1"/>
</dbReference>
<evidence type="ECO:0000259" key="2">
    <source>
        <dbReference type="Pfam" id="PF00652"/>
    </source>
</evidence>
<gene>
    <name evidence="3" type="ORF">GCM10009765_66920</name>
</gene>
<dbReference type="PROSITE" id="PS50231">
    <property type="entry name" value="RICIN_B_LECTIN"/>
    <property type="match status" value="1"/>
</dbReference>
<dbReference type="Proteomes" id="UP001500618">
    <property type="component" value="Unassembled WGS sequence"/>
</dbReference>
<evidence type="ECO:0000313" key="3">
    <source>
        <dbReference type="EMBL" id="GAA1708015.1"/>
    </source>
</evidence>
<accession>A0ABN2IMI2</accession>
<dbReference type="InterPro" id="IPR035992">
    <property type="entry name" value="Ricin_B-like_lectins"/>
</dbReference>
<comment type="caution">
    <text evidence="3">The sequence shown here is derived from an EMBL/GenBank/DDBJ whole genome shotgun (WGS) entry which is preliminary data.</text>
</comment>
<dbReference type="EMBL" id="BAAANY010000032">
    <property type="protein sequence ID" value="GAA1708015.1"/>
    <property type="molecule type" value="Genomic_DNA"/>
</dbReference>
<evidence type="ECO:0000256" key="1">
    <source>
        <dbReference type="SAM" id="SignalP"/>
    </source>
</evidence>
<evidence type="ECO:0000313" key="4">
    <source>
        <dbReference type="Proteomes" id="UP001500618"/>
    </source>
</evidence>
<feature type="domain" description="Ricin B lectin" evidence="2">
    <location>
        <begin position="45"/>
        <end position="158"/>
    </location>
</feature>
<feature type="signal peptide" evidence="1">
    <location>
        <begin position="1"/>
        <end position="27"/>
    </location>
</feature>
<feature type="chain" id="PRO_5046097917" description="Ricin B lectin domain-containing protein" evidence="1">
    <location>
        <begin position="28"/>
        <end position="163"/>
    </location>
</feature>
<keyword evidence="4" id="KW-1185">Reference proteome</keyword>